<feature type="compositionally biased region" description="Acidic residues" evidence="1">
    <location>
        <begin position="143"/>
        <end position="158"/>
    </location>
</feature>
<evidence type="ECO:0000313" key="3">
    <source>
        <dbReference type="Proteomes" id="UP000316270"/>
    </source>
</evidence>
<feature type="compositionally biased region" description="Basic and acidic residues" evidence="1">
    <location>
        <begin position="123"/>
        <end position="142"/>
    </location>
</feature>
<protein>
    <submittedName>
        <fullName evidence="2">Uncharacterized protein</fullName>
    </submittedName>
</protein>
<dbReference type="EMBL" id="CP042191">
    <property type="protein sequence ID" value="QDS72262.1"/>
    <property type="molecule type" value="Genomic_DNA"/>
</dbReference>
<feature type="compositionally biased region" description="Basic and acidic residues" evidence="1">
    <location>
        <begin position="45"/>
        <end position="58"/>
    </location>
</feature>
<evidence type="ECO:0000256" key="1">
    <source>
        <dbReference type="SAM" id="MobiDB-lite"/>
    </source>
</evidence>
<accession>A0A517L9F6</accession>
<organism evidence="2 3">
    <name type="scientific">Venturia effusa</name>
    <dbReference type="NCBI Taxonomy" id="50376"/>
    <lineage>
        <taxon>Eukaryota</taxon>
        <taxon>Fungi</taxon>
        <taxon>Dikarya</taxon>
        <taxon>Ascomycota</taxon>
        <taxon>Pezizomycotina</taxon>
        <taxon>Dothideomycetes</taxon>
        <taxon>Pleosporomycetidae</taxon>
        <taxon>Venturiales</taxon>
        <taxon>Venturiaceae</taxon>
        <taxon>Venturia</taxon>
    </lineage>
</organism>
<sequence>MSTPEPNSSPKDKKDASTSRSPSPHPNRKNSTRRIPHLTSGYESDTWKPKDPNIKDHPRAIAVQAGMEATATVNESVAQTMERKRKGAENEAAAGMGDENSGRTKSGVTGFDEAEGSILGTAGKEKYVKGQEDPKPKDSHSDDEADGDEDDDDKTVTG</sequence>
<keyword evidence="3" id="KW-1185">Reference proteome</keyword>
<evidence type="ECO:0000313" key="2">
    <source>
        <dbReference type="EMBL" id="QDS72262.1"/>
    </source>
</evidence>
<gene>
    <name evidence="2" type="ORF">FKW77_006071</name>
</gene>
<proteinExistence type="predicted"/>
<dbReference type="AlphaFoldDB" id="A0A517L9F6"/>
<reference evidence="2 3" key="1">
    <citation type="submission" date="2019-07" db="EMBL/GenBank/DDBJ databases">
        <title>Finished genome of Venturia effusa.</title>
        <authorList>
            <person name="Young C.A."/>
            <person name="Cox M.P."/>
            <person name="Ganley A.R.D."/>
            <person name="David W.J."/>
        </authorList>
    </citation>
    <scope>NUCLEOTIDE SEQUENCE [LARGE SCALE GENOMIC DNA]</scope>
    <source>
        <strain evidence="3">albino</strain>
    </source>
</reference>
<dbReference type="Proteomes" id="UP000316270">
    <property type="component" value="Chromosome 7"/>
</dbReference>
<feature type="region of interest" description="Disordered" evidence="1">
    <location>
        <begin position="71"/>
        <end position="158"/>
    </location>
</feature>
<name>A0A517L9F6_9PEZI</name>
<feature type="region of interest" description="Disordered" evidence="1">
    <location>
        <begin position="1"/>
        <end position="58"/>
    </location>
</feature>
<feature type="compositionally biased region" description="Basic residues" evidence="1">
    <location>
        <begin position="26"/>
        <end position="36"/>
    </location>
</feature>